<evidence type="ECO:0000313" key="3">
    <source>
        <dbReference type="Proteomes" id="UP000015453"/>
    </source>
</evidence>
<dbReference type="PANTHER" id="PTHR34461">
    <property type="entry name" value="EXPRESSED PROTEIN"/>
    <property type="match status" value="1"/>
</dbReference>
<dbReference type="EMBL" id="AUSU01001193">
    <property type="protein sequence ID" value="EPS71575.1"/>
    <property type="molecule type" value="Genomic_DNA"/>
</dbReference>
<evidence type="ECO:0000256" key="1">
    <source>
        <dbReference type="SAM" id="MobiDB-lite"/>
    </source>
</evidence>
<keyword evidence="3" id="KW-1185">Reference proteome</keyword>
<dbReference type="AlphaFoldDB" id="S8CXB1"/>
<name>S8CXB1_9LAMI</name>
<evidence type="ECO:0000313" key="2">
    <source>
        <dbReference type="EMBL" id="EPS71575.1"/>
    </source>
</evidence>
<feature type="region of interest" description="Disordered" evidence="1">
    <location>
        <begin position="77"/>
        <end position="115"/>
    </location>
</feature>
<dbReference type="Proteomes" id="UP000015453">
    <property type="component" value="Unassembled WGS sequence"/>
</dbReference>
<protein>
    <submittedName>
        <fullName evidence="2">Uncharacterized protein</fullName>
    </submittedName>
</protein>
<sequence length="515" mass="58123">MKSSNQYFIRTVSNGTAVKVLNTRGRRAGKMKSLREIYMNVGKPHSGILIAGEMLKCEINTETDEYGEDDLDYGITRNQLQSQMTSSNKRKRRQRYTYHHSDNGDATDDDDDDHSDLKEPLIKLKSKRLKKSAVEKRKNRSICSIEEYVLPEDPLDVSAAQTSNITVKYEIPDVDDICAKTGISESPCKTETGVCTKNASQNVVMMELDFDKVLVTRFDDDPYGNNETSNITTCVPWNGNSPKLVILSENLLLKIRCAWFDRSLLPWQSTSNRYKLGVQFLLDQRSRPDDKGSEFYWSLLDILLNAGVHFRYIDARSLAIENPSSSSLSSHVPLEKQASSWTTDGGICKKLHLQSGVKMLPGSLSLHDGPSPAAICLKRKRKAKEVSTGCSSVRAISKNAIAFSRKQMQDTEGLVERVMNELKEMVKENLLFHMHRNVAARSEVLRKANSLEDKSRKLLSVMARDCNRFCKLMEMSASNDGVTNLRQRRTIAGGTRKKIMFADEVGEKLCHVKLY</sequence>
<dbReference type="PANTHER" id="PTHR34461:SF2">
    <property type="entry name" value="EXPRESSED PROTEIN"/>
    <property type="match status" value="1"/>
</dbReference>
<gene>
    <name evidence="2" type="ORF">M569_03187</name>
</gene>
<reference evidence="2 3" key="1">
    <citation type="journal article" date="2013" name="BMC Genomics">
        <title>The miniature genome of a carnivorous plant Genlisea aurea contains a low number of genes and short non-coding sequences.</title>
        <authorList>
            <person name="Leushkin E.V."/>
            <person name="Sutormin R.A."/>
            <person name="Nabieva E.R."/>
            <person name="Penin A.A."/>
            <person name="Kondrashov A.S."/>
            <person name="Logacheva M.D."/>
        </authorList>
    </citation>
    <scope>NUCLEOTIDE SEQUENCE [LARGE SCALE GENOMIC DNA]</scope>
</reference>
<accession>S8CXB1</accession>
<comment type="caution">
    <text evidence="2">The sequence shown here is derived from an EMBL/GenBank/DDBJ whole genome shotgun (WGS) entry which is preliminary data.</text>
</comment>
<organism evidence="2 3">
    <name type="scientific">Genlisea aurea</name>
    <dbReference type="NCBI Taxonomy" id="192259"/>
    <lineage>
        <taxon>Eukaryota</taxon>
        <taxon>Viridiplantae</taxon>
        <taxon>Streptophyta</taxon>
        <taxon>Embryophyta</taxon>
        <taxon>Tracheophyta</taxon>
        <taxon>Spermatophyta</taxon>
        <taxon>Magnoliopsida</taxon>
        <taxon>eudicotyledons</taxon>
        <taxon>Gunneridae</taxon>
        <taxon>Pentapetalae</taxon>
        <taxon>asterids</taxon>
        <taxon>lamiids</taxon>
        <taxon>Lamiales</taxon>
        <taxon>Lentibulariaceae</taxon>
        <taxon>Genlisea</taxon>
    </lineage>
</organism>
<feature type="compositionally biased region" description="Acidic residues" evidence="1">
    <location>
        <begin position="105"/>
        <end position="114"/>
    </location>
</feature>
<feature type="compositionally biased region" description="Basic residues" evidence="1">
    <location>
        <begin position="88"/>
        <end position="98"/>
    </location>
</feature>
<dbReference type="OrthoDB" id="775914at2759"/>
<feature type="compositionally biased region" description="Polar residues" evidence="1">
    <location>
        <begin position="77"/>
        <end position="87"/>
    </location>
</feature>
<proteinExistence type="predicted"/>